<accession>A0A5D3D7A3</accession>
<evidence type="ECO:0000259" key="1">
    <source>
        <dbReference type="Pfam" id="PF22936"/>
    </source>
</evidence>
<gene>
    <name evidence="2" type="ORF">E5676_scaffold443G00660</name>
</gene>
<evidence type="ECO:0000313" key="2">
    <source>
        <dbReference type="EMBL" id="TYK19424.1"/>
    </source>
</evidence>
<proteinExistence type="predicted"/>
<dbReference type="InterPro" id="IPR054722">
    <property type="entry name" value="PolX-like_BBD"/>
</dbReference>
<dbReference type="AlphaFoldDB" id="A0A5D3D7A3"/>
<feature type="domain" description="Retrovirus-related Pol polyprotein from transposon TNT 1-94-like beta-barrel" evidence="1">
    <location>
        <begin position="101"/>
        <end position="169"/>
    </location>
</feature>
<comment type="caution">
    <text evidence="2">The sequence shown here is derived from an EMBL/GenBank/DDBJ whole genome shotgun (WGS) entry which is preliminary data.</text>
</comment>
<organism evidence="2 3">
    <name type="scientific">Cucumis melo var. makuwa</name>
    <name type="common">Oriental melon</name>
    <dbReference type="NCBI Taxonomy" id="1194695"/>
    <lineage>
        <taxon>Eukaryota</taxon>
        <taxon>Viridiplantae</taxon>
        <taxon>Streptophyta</taxon>
        <taxon>Embryophyta</taxon>
        <taxon>Tracheophyta</taxon>
        <taxon>Spermatophyta</taxon>
        <taxon>Magnoliopsida</taxon>
        <taxon>eudicotyledons</taxon>
        <taxon>Gunneridae</taxon>
        <taxon>Pentapetalae</taxon>
        <taxon>rosids</taxon>
        <taxon>fabids</taxon>
        <taxon>Cucurbitales</taxon>
        <taxon>Cucurbitaceae</taxon>
        <taxon>Benincaseae</taxon>
        <taxon>Cucumis</taxon>
    </lineage>
</organism>
<dbReference type="Proteomes" id="UP000321947">
    <property type="component" value="Unassembled WGS sequence"/>
</dbReference>
<dbReference type="EMBL" id="SSTD01006964">
    <property type="protein sequence ID" value="TYK19424.1"/>
    <property type="molecule type" value="Genomic_DNA"/>
</dbReference>
<dbReference type="Pfam" id="PF22936">
    <property type="entry name" value="Pol_BBD"/>
    <property type="match status" value="1"/>
</dbReference>
<name>A0A5D3D7A3_CUCMM</name>
<sequence>MEECLPFPSQNAFQSVKDAYGRWTKCFLLSMSDILSKKHEIMVTAQNSKEERREGKGHTVAAEGKGKAKVAIKGKCFHYNVDGHWKRNCSKYLAKKKEKEGATYHVCSSLQKTSSFKQLEEGEMTLKVGTGDVISTRVVGDAKLFFGNRFMFLENLYIVPKIKRNLVSIT</sequence>
<evidence type="ECO:0000313" key="3">
    <source>
        <dbReference type="Proteomes" id="UP000321947"/>
    </source>
</evidence>
<reference evidence="2 3" key="1">
    <citation type="submission" date="2019-08" db="EMBL/GenBank/DDBJ databases">
        <title>Draft genome sequences of two oriental melons (Cucumis melo L. var makuwa).</title>
        <authorList>
            <person name="Kwon S.-Y."/>
        </authorList>
    </citation>
    <scope>NUCLEOTIDE SEQUENCE [LARGE SCALE GENOMIC DNA]</scope>
    <source>
        <strain evidence="3">cv. Chang Bougi</strain>
        <tissue evidence="2">Leaf</tissue>
    </source>
</reference>
<protein>
    <submittedName>
        <fullName evidence="2">Gag/pol protein</fullName>
    </submittedName>
</protein>